<sequence length="240" mass="28216">MALENGEWILHGADWDSPDRIRSWQELIEYVDAVGFLPLFKNEVEGFSVEEKTSPLFWWTGDPKQDPWEWRAIIARSEKVAYGKFFNKKAGFISLRWFPYFANYRRDGYDFDARWEDGLSGYRSKKIMDLFEMRKEYPSYELKKDAGFGKGGEKNFSGVVTELQMQTYLVTRDFRQKRNRKGQAYGMAVSVYATPEELWGYELVSGAYRESPEESGKRILEQVKTFYPEAADKQIRKVCK</sequence>
<dbReference type="RefSeq" id="WP_277272037.1">
    <property type="nucleotide sequence ID" value="NZ_DYXE01000056.1"/>
</dbReference>
<organism evidence="1 2">
    <name type="scientific">Merdimonas faecis</name>
    <dbReference type="NCBI Taxonomy" id="1653435"/>
    <lineage>
        <taxon>Bacteria</taxon>
        <taxon>Bacillati</taxon>
        <taxon>Bacillota</taxon>
        <taxon>Clostridia</taxon>
        <taxon>Lachnospirales</taxon>
        <taxon>Lachnospiraceae</taxon>
        <taxon>Merdimonas</taxon>
    </lineage>
</organism>
<dbReference type="Proteomes" id="UP000813420">
    <property type="component" value="Unassembled WGS sequence"/>
</dbReference>
<dbReference type="Pfam" id="PF24741">
    <property type="entry name" value="AlkZ-rel"/>
    <property type="match status" value="1"/>
</dbReference>
<dbReference type="EMBL" id="DYXE01000056">
    <property type="protein sequence ID" value="HJH49896.1"/>
    <property type="molecule type" value="Genomic_DNA"/>
</dbReference>
<name>A0A9D2VYI8_9FIRM</name>
<accession>A0A9D2VYI8</accession>
<dbReference type="InterPro" id="IPR056298">
    <property type="entry name" value="AlkZ-rel"/>
</dbReference>
<gene>
    <name evidence="1" type="ORF">K8V39_06495</name>
</gene>
<reference evidence="1" key="2">
    <citation type="submission" date="2021-09" db="EMBL/GenBank/DDBJ databases">
        <authorList>
            <person name="Gilroy R."/>
        </authorList>
    </citation>
    <scope>NUCLEOTIDE SEQUENCE</scope>
    <source>
        <strain evidence="1">USAMLcec4-12693</strain>
    </source>
</reference>
<evidence type="ECO:0000313" key="2">
    <source>
        <dbReference type="Proteomes" id="UP000813420"/>
    </source>
</evidence>
<dbReference type="AlphaFoldDB" id="A0A9D2VYI8"/>
<proteinExistence type="predicted"/>
<reference evidence="1" key="1">
    <citation type="journal article" date="2021" name="PeerJ">
        <title>Extensive microbial diversity within the chicken gut microbiome revealed by metagenomics and culture.</title>
        <authorList>
            <person name="Gilroy R."/>
            <person name="Ravi A."/>
            <person name="Getino M."/>
            <person name="Pursley I."/>
            <person name="Horton D.L."/>
            <person name="Alikhan N.F."/>
            <person name="Baker D."/>
            <person name="Gharbi K."/>
            <person name="Hall N."/>
            <person name="Watson M."/>
            <person name="Adriaenssens E.M."/>
            <person name="Foster-Nyarko E."/>
            <person name="Jarju S."/>
            <person name="Secka A."/>
            <person name="Antonio M."/>
            <person name="Oren A."/>
            <person name="Chaudhuri R.R."/>
            <person name="La Ragione R."/>
            <person name="Hildebrand F."/>
            <person name="Pallen M.J."/>
        </authorList>
    </citation>
    <scope>NUCLEOTIDE SEQUENCE</scope>
    <source>
        <strain evidence="1">USAMLcec4-12693</strain>
    </source>
</reference>
<evidence type="ECO:0000313" key="1">
    <source>
        <dbReference type="EMBL" id="HJH49896.1"/>
    </source>
</evidence>
<protein>
    <submittedName>
        <fullName evidence="1">Uncharacterized protein</fullName>
    </submittedName>
</protein>
<comment type="caution">
    <text evidence="1">The sequence shown here is derived from an EMBL/GenBank/DDBJ whole genome shotgun (WGS) entry which is preliminary data.</text>
</comment>